<organism evidence="3 4">
    <name type="scientific">Streptomyces harbinensis</name>
    <dbReference type="NCBI Taxonomy" id="1176198"/>
    <lineage>
        <taxon>Bacteria</taxon>
        <taxon>Bacillati</taxon>
        <taxon>Actinomycetota</taxon>
        <taxon>Actinomycetes</taxon>
        <taxon>Kitasatosporales</taxon>
        <taxon>Streptomycetaceae</taxon>
        <taxon>Streptomyces</taxon>
    </lineage>
</organism>
<protein>
    <submittedName>
        <fullName evidence="3">Protein kinase domain-containing protein</fullName>
    </submittedName>
</protein>
<evidence type="ECO:0000313" key="4">
    <source>
        <dbReference type="Proteomes" id="UP000198873"/>
    </source>
</evidence>
<dbReference type="GO" id="GO:0004672">
    <property type="term" value="F:protein kinase activity"/>
    <property type="evidence" value="ECO:0007669"/>
    <property type="project" value="InterPro"/>
</dbReference>
<keyword evidence="3" id="KW-0418">Kinase</keyword>
<reference evidence="4" key="1">
    <citation type="submission" date="2016-10" db="EMBL/GenBank/DDBJ databases">
        <authorList>
            <person name="Varghese N."/>
            <person name="Submissions S."/>
        </authorList>
    </citation>
    <scope>NUCLEOTIDE SEQUENCE [LARGE SCALE GENOMIC DNA]</scope>
    <source>
        <strain evidence="4">CGMCC 4.7047</strain>
    </source>
</reference>
<keyword evidence="3" id="KW-0808">Transferase</keyword>
<dbReference type="Gene3D" id="3.30.200.20">
    <property type="entry name" value="Phosphorylase Kinase, domain 1"/>
    <property type="match status" value="1"/>
</dbReference>
<keyword evidence="1" id="KW-0547">Nucleotide-binding</keyword>
<dbReference type="Proteomes" id="UP000198873">
    <property type="component" value="Unassembled WGS sequence"/>
</dbReference>
<dbReference type="STRING" id="1176198.SAMN05444716_1141"/>
<evidence type="ECO:0000313" key="3">
    <source>
        <dbReference type="EMBL" id="SFT21914.1"/>
    </source>
</evidence>
<feature type="non-terminal residue" evidence="3">
    <location>
        <position position="78"/>
    </location>
</feature>
<keyword evidence="4" id="KW-1185">Reference proteome</keyword>
<feature type="domain" description="Protein kinase" evidence="2">
    <location>
        <begin position="15"/>
        <end position="78"/>
    </location>
</feature>
<dbReference type="EMBL" id="FPAB01000014">
    <property type="protein sequence ID" value="SFT21914.1"/>
    <property type="molecule type" value="Genomic_DNA"/>
</dbReference>
<keyword evidence="1" id="KW-0067">ATP-binding</keyword>
<gene>
    <name evidence="3" type="ORF">SAMN05444716_1141</name>
</gene>
<evidence type="ECO:0000259" key="2">
    <source>
        <dbReference type="PROSITE" id="PS50011"/>
    </source>
</evidence>
<dbReference type="AlphaFoldDB" id="A0A1I6W8N0"/>
<dbReference type="InterPro" id="IPR000719">
    <property type="entry name" value="Prot_kinase_dom"/>
</dbReference>
<dbReference type="PROSITE" id="PS50011">
    <property type="entry name" value="PROTEIN_KINASE_DOM"/>
    <property type="match status" value="1"/>
</dbReference>
<dbReference type="PROSITE" id="PS00107">
    <property type="entry name" value="PROTEIN_KINASE_ATP"/>
    <property type="match status" value="1"/>
</dbReference>
<dbReference type="GO" id="GO:0005524">
    <property type="term" value="F:ATP binding"/>
    <property type="evidence" value="ECO:0007669"/>
    <property type="project" value="UniProtKB-UniRule"/>
</dbReference>
<name>A0A1I6W8N0_9ACTN</name>
<dbReference type="InterPro" id="IPR017441">
    <property type="entry name" value="Protein_kinase_ATP_BS"/>
</dbReference>
<accession>A0A1I6W8N0</accession>
<sequence>MEPLGAADPRQVGTYKLLGKLGEGAMGQVYLARSSRGRTVAVKLIRNELAGHPDFRRRFQAEIEAATRVGGQWIAPVL</sequence>
<evidence type="ECO:0000256" key="1">
    <source>
        <dbReference type="PROSITE-ProRule" id="PRU10141"/>
    </source>
</evidence>
<dbReference type="InterPro" id="IPR011009">
    <property type="entry name" value="Kinase-like_dom_sf"/>
</dbReference>
<feature type="binding site" evidence="1">
    <location>
        <position position="43"/>
    </location>
    <ligand>
        <name>ATP</name>
        <dbReference type="ChEBI" id="CHEBI:30616"/>
    </ligand>
</feature>
<proteinExistence type="predicted"/>
<dbReference type="SUPFAM" id="SSF56112">
    <property type="entry name" value="Protein kinase-like (PK-like)"/>
    <property type="match status" value="1"/>
</dbReference>